<keyword evidence="1" id="KW-0805">Transcription regulation</keyword>
<dbReference type="PANTHER" id="PTHR11267">
    <property type="entry name" value="T-BOX PROTEIN-RELATED"/>
    <property type="match status" value="1"/>
</dbReference>
<dbReference type="InterPro" id="IPR001699">
    <property type="entry name" value="TF_T-box"/>
</dbReference>
<dbReference type="SUPFAM" id="SSF49417">
    <property type="entry name" value="p53-like transcription factors"/>
    <property type="match status" value="1"/>
</dbReference>
<dbReference type="PANTHER" id="PTHR11267:SF181">
    <property type="entry name" value="OPTOMOTOR-BLIND PROTEIN"/>
    <property type="match status" value="1"/>
</dbReference>
<proteinExistence type="predicted"/>
<name>A0A1S0TMI2_LOALO</name>
<feature type="domain" description="T-box" evidence="6">
    <location>
        <begin position="1"/>
        <end position="125"/>
    </location>
</feature>
<protein>
    <recommendedName>
        <fullName evidence="6">T-box domain-containing protein</fullName>
    </recommendedName>
</protein>
<evidence type="ECO:0000256" key="1">
    <source>
        <dbReference type="ARBA" id="ARBA00023015"/>
    </source>
</evidence>
<dbReference type="PROSITE" id="PS50252">
    <property type="entry name" value="TBOX_3"/>
    <property type="match status" value="1"/>
</dbReference>
<organism evidence="7">
    <name type="scientific">Loa loa</name>
    <name type="common">Eye worm</name>
    <name type="synonym">Filaria loa</name>
    <dbReference type="NCBI Taxonomy" id="7209"/>
    <lineage>
        <taxon>Eukaryota</taxon>
        <taxon>Metazoa</taxon>
        <taxon>Ecdysozoa</taxon>
        <taxon>Nematoda</taxon>
        <taxon>Chromadorea</taxon>
        <taxon>Rhabditida</taxon>
        <taxon>Spirurina</taxon>
        <taxon>Spiruromorpha</taxon>
        <taxon>Filarioidea</taxon>
        <taxon>Onchocercidae</taxon>
        <taxon>Loa</taxon>
    </lineage>
</organism>
<dbReference type="RefSeq" id="XP_020301439.1">
    <property type="nucleotide sequence ID" value="XM_020448417.1"/>
</dbReference>
<dbReference type="InParanoid" id="A0A1S0TMI2"/>
<sequence>MTATGEPENEAKFIYPDNGSIQLGQYWMNNGIRFGKLKITNSTKDCSSNILLNSMHKYCPILYIYKVYATPALCLDGSTILTNQYQLMKNFTDQIMEFIAVTAYQNQRIIEMKKIHNSYARGQRGTIKSRSNDNLTTIS</sequence>
<dbReference type="GO" id="GO:0005634">
    <property type="term" value="C:nucleus"/>
    <property type="evidence" value="ECO:0007669"/>
    <property type="project" value="UniProtKB-SubCell"/>
</dbReference>
<dbReference type="GO" id="GO:0000978">
    <property type="term" value="F:RNA polymerase II cis-regulatory region sequence-specific DNA binding"/>
    <property type="evidence" value="ECO:0007669"/>
    <property type="project" value="InterPro"/>
</dbReference>
<dbReference type="InterPro" id="IPR036960">
    <property type="entry name" value="T-box_sf"/>
</dbReference>
<comment type="subcellular location">
    <subcellularLocation>
        <location evidence="5">Nucleus</location>
    </subcellularLocation>
</comment>
<evidence type="ECO:0000256" key="5">
    <source>
        <dbReference type="PROSITE-ProRule" id="PRU00201"/>
    </source>
</evidence>
<dbReference type="GO" id="GO:0001708">
    <property type="term" value="P:cell fate specification"/>
    <property type="evidence" value="ECO:0007669"/>
    <property type="project" value="TreeGrafter"/>
</dbReference>
<keyword evidence="4 5" id="KW-0539">Nucleus</keyword>
<dbReference type="GO" id="GO:0000981">
    <property type="term" value="F:DNA-binding transcription factor activity, RNA polymerase II-specific"/>
    <property type="evidence" value="ECO:0007669"/>
    <property type="project" value="TreeGrafter"/>
</dbReference>
<evidence type="ECO:0000259" key="6">
    <source>
        <dbReference type="PROSITE" id="PS50252"/>
    </source>
</evidence>
<comment type="caution">
    <text evidence="5">Lacks conserved residue(s) required for the propagation of feature annotation.</text>
</comment>
<dbReference type="GO" id="GO:0045893">
    <property type="term" value="P:positive regulation of DNA-templated transcription"/>
    <property type="evidence" value="ECO:0007669"/>
    <property type="project" value="InterPro"/>
</dbReference>
<dbReference type="SMART" id="SM00425">
    <property type="entry name" value="TBOX"/>
    <property type="match status" value="1"/>
</dbReference>
<evidence type="ECO:0000313" key="7">
    <source>
        <dbReference type="EMBL" id="EFO16715.2"/>
    </source>
</evidence>
<dbReference type="OrthoDB" id="7442607at2759"/>
<gene>
    <name evidence="7" type="ORF">LOAG_11788</name>
</gene>
<dbReference type="GO" id="GO:0000785">
    <property type="term" value="C:chromatin"/>
    <property type="evidence" value="ECO:0007669"/>
    <property type="project" value="TreeGrafter"/>
</dbReference>
<evidence type="ECO:0000256" key="3">
    <source>
        <dbReference type="ARBA" id="ARBA00023163"/>
    </source>
</evidence>
<dbReference type="InterPro" id="IPR046360">
    <property type="entry name" value="T-box_DNA-bd"/>
</dbReference>
<accession>A0A1S0TMI2</accession>
<evidence type="ECO:0000256" key="4">
    <source>
        <dbReference type="ARBA" id="ARBA00023242"/>
    </source>
</evidence>
<dbReference type="OMA" id="HWMKTPV"/>
<dbReference type="Gene3D" id="2.60.40.820">
    <property type="entry name" value="Transcription factor, T-box"/>
    <property type="match status" value="1"/>
</dbReference>
<dbReference type="EMBL" id="JH712147">
    <property type="protein sequence ID" value="EFO16715.2"/>
    <property type="molecule type" value="Genomic_DNA"/>
</dbReference>
<dbReference type="CTD" id="9949248"/>
<evidence type="ECO:0000256" key="2">
    <source>
        <dbReference type="ARBA" id="ARBA00023125"/>
    </source>
</evidence>
<dbReference type="Pfam" id="PF00907">
    <property type="entry name" value="T-box"/>
    <property type="match status" value="1"/>
</dbReference>
<keyword evidence="3" id="KW-0804">Transcription</keyword>
<keyword evidence="2 5" id="KW-0238">DNA-binding</keyword>
<dbReference type="KEGG" id="loa:LOAG_11788"/>
<dbReference type="InterPro" id="IPR008967">
    <property type="entry name" value="p53-like_TF_DNA-bd_sf"/>
</dbReference>
<dbReference type="PRINTS" id="PR00937">
    <property type="entry name" value="TBOX"/>
</dbReference>
<dbReference type="GeneID" id="9949248"/>
<dbReference type="AlphaFoldDB" id="A0A1S0TMI2"/>
<reference evidence="7" key="1">
    <citation type="submission" date="2012-04" db="EMBL/GenBank/DDBJ databases">
        <title>The Genome Sequence of Loa loa.</title>
        <authorList>
            <consortium name="The Broad Institute Genome Sequencing Platform"/>
            <consortium name="Broad Institute Genome Sequencing Center for Infectious Disease"/>
            <person name="Nutman T.B."/>
            <person name="Fink D.L."/>
            <person name="Russ C."/>
            <person name="Young S."/>
            <person name="Zeng Q."/>
            <person name="Gargeya S."/>
            <person name="Alvarado L."/>
            <person name="Berlin A."/>
            <person name="Chapman S.B."/>
            <person name="Chen Z."/>
            <person name="Freedman E."/>
            <person name="Gellesch M."/>
            <person name="Goldberg J."/>
            <person name="Griggs A."/>
            <person name="Gujja S."/>
            <person name="Heilman E.R."/>
            <person name="Heiman D."/>
            <person name="Howarth C."/>
            <person name="Mehta T."/>
            <person name="Neiman D."/>
            <person name="Pearson M."/>
            <person name="Roberts A."/>
            <person name="Saif S."/>
            <person name="Shea T."/>
            <person name="Shenoy N."/>
            <person name="Sisk P."/>
            <person name="Stolte C."/>
            <person name="Sykes S."/>
            <person name="White J."/>
            <person name="Yandava C."/>
            <person name="Haas B."/>
            <person name="Henn M.R."/>
            <person name="Nusbaum C."/>
            <person name="Birren B."/>
        </authorList>
    </citation>
    <scope>NUCLEOTIDE SEQUENCE [LARGE SCALE GENOMIC DNA]</scope>
</reference>